<evidence type="ECO:0000313" key="3">
    <source>
        <dbReference type="Proteomes" id="UP000239920"/>
    </source>
</evidence>
<evidence type="ECO:0000256" key="1">
    <source>
        <dbReference type="ARBA" id="ARBA00010759"/>
    </source>
</evidence>
<keyword evidence="2" id="KW-0378">Hydrolase</keyword>
<proteinExistence type="inferred from homology"/>
<dbReference type="Proteomes" id="UP000239920">
    <property type="component" value="Unassembled WGS sequence"/>
</dbReference>
<dbReference type="SUPFAM" id="SSF56420">
    <property type="entry name" value="Peptide deformylase"/>
    <property type="match status" value="1"/>
</dbReference>
<dbReference type="InterPro" id="IPR036821">
    <property type="entry name" value="Peptide_deformylase_sf"/>
</dbReference>
<dbReference type="Gene3D" id="3.90.45.10">
    <property type="entry name" value="Peptide deformylase"/>
    <property type="match status" value="1"/>
</dbReference>
<evidence type="ECO:0000313" key="2">
    <source>
        <dbReference type="EMBL" id="PMB83461.1"/>
    </source>
</evidence>
<dbReference type="AlphaFoldDB" id="A0A2J6NQ59"/>
<dbReference type="PANTHER" id="PTHR10458">
    <property type="entry name" value="PEPTIDE DEFORMYLASE"/>
    <property type="match status" value="1"/>
</dbReference>
<dbReference type="RefSeq" id="WP_104688017.1">
    <property type="nucleotide sequence ID" value="NZ_JBKTHY010000008.1"/>
</dbReference>
<protein>
    <submittedName>
        <fullName evidence="2">Peptide deformylase</fullName>
        <ecNumber evidence="2">3.5.1.88</ecNumber>
    </submittedName>
</protein>
<dbReference type="PRINTS" id="PR01576">
    <property type="entry name" value="PDEFORMYLASE"/>
</dbReference>
<dbReference type="GO" id="GO:0042586">
    <property type="term" value="F:peptide deformylase activity"/>
    <property type="evidence" value="ECO:0007669"/>
    <property type="project" value="UniProtKB-EC"/>
</dbReference>
<accession>A0A2J6NQ59</accession>
<sequence length="136" mass="15346">MIKPIITDIQQLRQPSTTASRADLTLAIDLKDTLTAHQDHCVGMAANMIGVQKRAIIAQLGPLPVVMFNPILTKKSRPYQTKEGCLSLTGQRTATRYRQITVQFFNEHWQRQHLTLTDFAAEIVQHELDHCNGVII</sequence>
<dbReference type="InterPro" id="IPR023635">
    <property type="entry name" value="Peptide_deformylase"/>
</dbReference>
<dbReference type="PANTHER" id="PTHR10458:SF22">
    <property type="entry name" value="PEPTIDE DEFORMYLASE"/>
    <property type="match status" value="1"/>
</dbReference>
<organism evidence="2 3">
    <name type="scientific">Limosilactobacillus pontis</name>
    <dbReference type="NCBI Taxonomy" id="35787"/>
    <lineage>
        <taxon>Bacteria</taxon>
        <taxon>Bacillati</taxon>
        <taxon>Bacillota</taxon>
        <taxon>Bacilli</taxon>
        <taxon>Lactobacillales</taxon>
        <taxon>Lactobacillaceae</taxon>
        <taxon>Limosilactobacillus</taxon>
    </lineage>
</organism>
<gene>
    <name evidence="2" type="ORF">CK797_01320</name>
</gene>
<dbReference type="PIRSF" id="PIRSF004749">
    <property type="entry name" value="Pep_def"/>
    <property type="match status" value="1"/>
</dbReference>
<reference evidence="2 3" key="1">
    <citation type="submission" date="2017-09" db="EMBL/GenBank/DDBJ databases">
        <title>Bacterial strain isolated from the female urinary microbiota.</title>
        <authorList>
            <person name="Thomas-White K."/>
            <person name="Kumar N."/>
            <person name="Forster S."/>
            <person name="Putonti C."/>
            <person name="Lawley T."/>
            <person name="Wolfe A.J."/>
        </authorList>
    </citation>
    <scope>NUCLEOTIDE SEQUENCE [LARGE SCALE GENOMIC DNA]</scope>
    <source>
        <strain evidence="2 3">UMB0683</strain>
    </source>
</reference>
<dbReference type="EMBL" id="PNFV01000001">
    <property type="protein sequence ID" value="PMB83461.1"/>
    <property type="molecule type" value="Genomic_DNA"/>
</dbReference>
<dbReference type="NCBIfam" id="NF006670">
    <property type="entry name" value="PRK09218.1"/>
    <property type="match status" value="1"/>
</dbReference>
<name>A0A2J6NQ59_9LACO</name>
<dbReference type="EC" id="3.5.1.88" evidence="2"/>
<comment type="similarity">
    <text evidence="1">Belongs to the polypeptide deformylase family.</text>
</comment>
<comment type="caution">
    <text evidence="2">The sequence shown here is derived from an EMBL/GenBank/DDBJ whole genome shotgun (WGS) entry which is preliminary data.</text>
</comment>
<dbReference type="OrthoDB" id="9784988at2"/>
<dbReference type="Pfam" id="PF01327">
    <property type="entry name" value="Pep_deformylase"/>
    <property type="match status" value="1"/>
</dbReference>
<dbReference type="CDD" id="cd00487">
    <property type="entry name" value="Pep_deformylase"/>
    <property type="match status" value="1"/>
</dbReference>